<reference evidence="3 4" key="1">
    <citation type="submission" date="2020-07" db="EMBL/GenBank/DDBJ databases">
        <title>Bacterium isolated from marine sediment.</title>
        <authorList>
            <person name="Shang D."/>
        </authorList>
    </citation>
    <scope>NUCLEOTIDE SEQUENCE [LARGE SCALE GENOMIC DNA]</scope>
    <source>
        <strain evidence="3 4">F6074</strain>
    </source>
</reference>
<keyword evidence="3" id="KW-0808">Transferase</keyword>
<dbReference type="GO" id="GO:0008168">
    <property type="term" value="F:methyltransferase activity"/>
    <property type="evidence" value="ECO:0007669"/>
    <property type="project" value="UniProtKB-KW"/>
</dbReference>
<dbReference type="Pfam" id="PF18096">
    <property type="entry name" value="Thump_like"/>
    <property type="match status" value="1"/>
</dbReference>
<dbReference type="RefSeq" id="WP_182206474.1">
    <property type="nucleotide sequence ID" value="NZ_JACGLT010000015.1"/>
</dbReference>
<dbReference type="InterPro" id="IPR041497">
    <property type="entry name" value="Thump-like"/>
</dbReference>
<dbReference type="Gene3D" id="3.40.50.150">
    <property type="entry name" value="Vaccinia Virus protein VP39"/>
    <property type="match status" value="1"/>
</dbReference>
<evidence type="ECO:0000259" key="1">
    <source>
        <dbReference type="Pfam" id="PF18096"/>
    </source>
</evidence>
<comment type="caution">
    <text evidence="3">The sequence shown here is derived from an EMBL/GenBank/DDBJ whole genome shotgun (WGS) entry which is preliminary data.</text>
</comment>
<dbReference type="EMBL" id="JACGLT010000015">
    <property type="protein sequence ID" value="MBA6154196.1"/>
    <property type="molecule type" value="Genomic_DNA"/>
</dbReference>
<keyword evidence="4" id="KW-1185">Reference proteome</keyword>
<gene>
    <name evidence="3" type="ORF">H3Z82_15830</name>
</gene>
<name>A0A7W2R4S0_9FLAO</name>
<dbReference type="InterPro" id="IPR054168">
    <property type="entry name" value="PG_1098_Fer"/>
</dbReference>
<dbReference type="SUPFAM" id="SSF53335">
    <property type="entry name" value="S-adenosyl-L-methionine-dependent methyltransferases"/>
    <property type="match status" value="1"/>
</dbReference>
<proteinExistence type="predicted"/>
<evidence type="ECO:0000259" key="2">
    <source>
        <dbReference type="Pfam" id="PF22013"/>
    </source>
</evidence>
<dbReference type="Proteomes" id="UP000541857">
    <property type="component" value="Unassembled WGS sequence"/>
</dbReference>
<dbReference type="InterPro" id="IPR029063">
    <property type="entry name" value="SAM-dependent_MTases_sf"/>
</dbReference>
<sequence>MNSAILNTDVQDYINQNLKTDPATLILKGVPFNEVNAAETVEQIEAKVRCEKKLPTWFHQSNIYYPNKLNIEQTSSELTAEYKSRIIKGKSMIDLTGGFGVDAYYFAKQFETVTHCEWNEELSAIVKHNFKTLKVGNINTIAEDGLSYLKNSSLDYDWIYVDPSRRHDSKGKVFFLKDCLPNIPEHLDILWSRSKNILIKTSPLLDLTIGLNELEYVKTVQIVAVNNEVKELLWVLEYGFAGKVNIKTVNLKNSGTEQFEFLIEDEAQVEIIYGEPLTYLYEPNSAIMKSGGFNSVAEFFKVKKLHKHSHLYTSDSLVDFPGRAFKILKSIPYNKKQIKKLSINKANITTRNFPDTVQNIRKLFKIKDGGNDYLFFTTDMNNEKTVLICTKVNPLYHL</sequence>
<feature type="domain" description="THUMP-like" evidence="1">
    <location>
        <begin position="322"/>
        <end position="391"/>
    </location>
</feature>
<dbReference type="Pfam" id="PF22013">
    <property type="entry name" value="PG_1098_Fer"/>
    <property type="match status" value="1"/>
</dbReference>
<accession>A0A7W2R4S0</accession>
<dbReference type="AlphaFoldDB" id="A0A7W2R4S0"/>
<protein>
    <submittedName>
        <fullName evidence="3">Class I SAM-dependent methyltransferase</fullName>
    </submittedName>
</protein>
<organism evidence="3 4">
    <name type="scientific">Gelidibacter maritimus</name>
    <dbReference type="NCBI Taxonomy" id="2761487"/>
    <lineage>
        <taxon>Bacteria</taxon>
        <taxon>Pseudomonadati</taxon>
        <taxon>Bacteroidota</taxon>
        <taxon>Flavobacteriia</taxon>
        <taxon>Flavobacteriales</taxon>
        <taxon>Flavobacteriaceae</taxon>
        <taxon>Gelidibacter</taxon>
    </lineage>
</organism>
<keyword evidence="3" id="KW-0489">Methyltransferase</keyword>
<dbReference type="GO" id="GO:0032259">
    <property type="term" value="P:methylation"/>
    <property type="evidence" value="ECO:0007669"/>
    <property type="project" value="UniProtKB-KW"/>
</dbReference>
<evidence type="ECO:0000313" key="3">
    <source>
        <dbReference type="EMBL" id="MBA6154196.1"/>
    </source>
</evidence>
<feature type="domain" description="PG-1098 ferredoxin-like" evidence="2">
    <location>
        <begin position="279"/>
        <end position="321"/>
    </location>
</feature>
<evidence type="ECO:0000313" key="4">
    <source>
        <dbReference type="Proteomes" id="UP000541857"/>
    </source>
</evidence>
<dbReference type="Gene3D" id="1.10.10.1110">
    <property type="entry name" value="Methyltransferase PG1098, N-terminal domain"/>
    <property type="match status" value="1"/>
</dbReference>